<feature type="domain" description="Plasmid pRiA4b Orf3-like" evidence="1">
    <location>
        <begin position="7"/>
        <end position="170"/>
    </location>
</feature>
<organism evidence="2 3">
    <name type="scientific">Luteolibacter luteus</name>
    <dbReference type="NCBI Taxonomy" id="2728835"/>
    <lineage>
        <taxon>Bacteria</taxon>
        <taxon>Pseudomonadati</taxon>
        <taxon>Verrucomicrobiota</taxon>
        <taxon>Verrucomicrobiia</taxon>
        <taxon>Verrucomicrobiales</taxon>
        <taxon>Verrucomicrobiaceae</taxon>
        <taxon>Luteolibacter</taxon>
    </lineage>
</organism>
<keyword evidence="3" id="KW-1185">Reference proteome</keyword>
<dbReference type="PANTHER" id="PTHR41878">
    <property type="entry name" value="LEXA REPRESSOR-RELATED"/>
    <property type="match status" value="1"/>
</dbReference>
<proteinExistence type="predicted"/>
<dbReference type="Proteomes" id="UP000501812">
    <property type="component" value="Chromosome"/>
</dbReference>
<evidence type="ECO:0000313" key="3">
    <source>
        <dbReference type="Proteomes" id="UP000501812"/>
    </source>
</evidence>
<reference evidence="2 3" key="1">
    <citation type="submission" date="2020-04" db="EMBL/GenBank/DDBJ databases">
        <title>Luteolibacter sp. G-1-1-1 isolated from soil.</title>
        <authorList>
            <person name="Dahal R.H."/>
        </authorList>
    </citation>
    <scope>NUCLEOTIDE SEQUENCE [LARGE SCALE GENOMIC DNA]</scope>
    <source>
        <strain evidence="2 3">G-1-1-1</strain>
    </source>
</reference>
<dbReference type="EMBL" id="CP051774">
    <property type="protein sequence ID" value="QJE95934.1"/>
    <property type="molecule type" value="Genomic_DNA"/>
</dbReference>
<sequence length="187" mass="21557">MSSPRITVKVFLYRITPQIWRKFSVPASFNFLQLNDAIQDAMGWENKHPHEFRHGSGKNLKDVIGPVGLADQVPVGGEFQDELKVTLTDFIGKKRLPLRLLYRYDFAEDWIHEVVLEKKEDSDLEGPIMIDGARACPPEDFGGVFQYMEALQGQIGWYRGEYDPEAFDIKEVVFGGKKRNPKKRKLR</sequence>
<dbReference type="SUPFAM" id="SSF159941">
    <property type="entry name" value="MM3350-like"/>
    <property type="match status" value="1"/>
</dbReference>
<gene>
    <name evidence="2" type="ORF">HHL09_09115</name>
</gene>
<evidence type="ECO:0000313" key="2">
    <source>
        <dbReference type="EMBL" id="QJE95934.1"/>
    </source>
</evidence>
<dbReference type="InterPro" id="IPR024047">
    <property type="entry name" value="MM3350-like_sf"/>
</dbReference>
<name>A0A858RHA9_9BACT</name>
<dbReference type="KEGG" id="luo:HHL09_09115"/>
<dbReference type="AlphaFoldDB" id="A0A858RHA9"/>
<dbReference type="InterPro" id="IPR012912">
    <property type="entry name" value="Plasmid_pRiA4b_Orf3-like"/>
</dbReference>
<dbReference type="PANTHER" id="PTHR41878:SF1">
    <property type="entry name" value="TNPR PROTEIN"/>
    <property type="match status" value="1"/>
</dbReference>
<dbReference type="RefSeq" id="WP_169454247.1">
    <property type="nucleotide sequence ID" value="NZ_CP051774.1"/>
</dbReference>
<protein>
    <submittedName>
        <fullName evidence="2">Plasmid pRiA4b ORF-3 family protein</fullName>
    </submittedName>
</protein>
<dbReference type="Gene3D" id="3.10.290.30">
    <property type="entry name" value="MM3350-like"/>
    <property type="match status" value="1"/>
</dbReference>
<evidence type="ECO:0000259" key="1">
    <source>
        <dbReference type="Pfam" id="PF07929"/>
    </source>
</evidence>
<dbReference type="Pfam" id="PF07929">
    <property type="entry name" value="PRiA4_ORF3"/>
    <property type="match status" value="1"/>
</dbReference>
<accession>A0A858RHA9</accession>